<evidence type="ECO:0000313" key="4">
    <source>
        <dbReference type="Proteomes" id="UP000195953"/>
    </source>
</evidence>
<dbReference type="Proteomes" id="UP000195877">
    <property type="component" value="Chromosome 1"/>
</dbReference>
<dbReference type="Proteomes" id="UP000195953">
    <property type="component" value="Chromosome 1"/>
</dbReference>
<keyword evidence="3" id="KW-1185">Reference proteome</keyword>
<dbReference type="STRING" id="48664.BER92_03195"/>
<dbReference type="OrthoDB" id="9796191at2"/>
<dbReference type="InterPro" id="IPR038765">
    <property type="entry name" value="Papain-like_cys_pep_sf"/>
</dbReference>
<dbReference type="Gene3D" id="2.30.260.10">
    <property type="entry name" value="putative xylanase like domain"/>
    <property type="match status" value="1"/>
</dbReference>
<dbReference type="EMBL" id="LT853882">
    <property type="protein sequence ID" value="SMR00564.1"/>
    <property type="molecule type" value="Genomic_DNA"/>
</dbReference>
<dbReference type="InterPro" id="IPR010846">
    <property type="entry name" value="AmiA-like"/>
</dbReference>
<evidence type="ECO:0000313" key="1">
    <source>
        <dbReference type="EMBL" id="SMR00564.1"/>
    </source>
</evidence>
<organism evidence="2 4">
    <name type="scientific">Xanthomonas fragariae</name>
    <dbReference type="NCBI Taxonomy" id="48664"/>
    <lineage>
        <taxon>Bacteria</taxon>
        <taxon>Pseudomonadati</taxon>
        <taxon>Pseudomonadota</taxon>
        <taxon>Gammaproteobacteria</taxon>
        <taxon>Lysobacterales</taxon>
        <taxon>Lysobacteraceae</taxon>
        <taxon>Xanthomonas</taxon>
    </lineage>
</organism>
<dbReference type="SUPFAM" id="SSF54001">
    <property type="entry name" value="Cysteine proteinases"/>
    <property type="match status" value="1"/>
</dbReference>
<reference evidence="2 4" key="2">
    <citation type="submission" date="2017-05" db="EMBL/GenBank/DDBJ databases">
        <authorList>
            <person name="Song R."/>
            <person name="Chenine A.L."/>
            <person name="Ruprecht R.M."/>
        </authorList>
    </citation>
    <scope>NUCLEOTIDE SEQUENCE [LARGE SCALE GENOMIC DNA]</scope>
    <source>
        <strain evidence="2">PD5205</strain>
    </source>
</reference>
<name>A0A1Y6HAM3_9XANT</name>
<reference evidence="1 3" key="1">
    <citation type="submission" date="2017-05" db="EMBL/GenBank/DDBJ databases">
        <authorList>
            <person name="Blom J."/>
        </authorList>
    </citation>
    <scope>NUCLEOTIDE SEQUENCE [LARGE SCALE GENOMIC DNA]</scope>
    <source>
        <strain evidence="1">PD885</strain>
    </source>
</reference>
<dbReference type="Pfam" id="PF07313">
    <property type="entry name" value="AmiA-like"/>
    <property type="match status" value="1"/>
</dbReference>
<keyword evidence="2" id="KW-0449">Lipoprotein</keyword>
<evidence type="ECO:0000313" key="3">
    <source>
        <dbReference type="Proteomes" id="UP000195877"/>
    </source>
</evidence>
<protein>
    <submittedName>
        <fullName evidence="2">Lipoprotein</fullName>
    </submittedName>
</protein>
<dbReference type="Gene3D" id="1.10.3670.10">
    <property type="entry name" value="Putative xylanase like domain"/>
    <property type="match status" value="1"/>
</dbReference>
<accession>A0A1Y6HAM3</accession>
<dbReference type="eggNOG" id="COG2027">
    <property type="taxonomic scope" value="Bacteria"/>
</dbReference>
<gene>
    <name evidence="2" type="ORF">PD5205_00665</name>
    <name evidence="1" type="ORF">PD885_03343</name>
</gene>
<evidence type="ECO:0000313" key="2">
    <source>
        <dbReference type="EMBL" id="SMR01985.1"/>
    </source>
</evidence>
<sequence>MDPYTVNRLNNVLNQVSKHRGLSAGHLIDVISAEFLDTPYRSHMLQGSATTPEKLIIDFTGLDCFTYLDYVEAARSAYSQQDFISRLILTRYVNSIVGFTYRKHLFSDWVNRPYELANDITATISPDAVSVVKMLNLKADGGNYLPGLPVVQRTITYIPTEHIGRNVVRQLRTGDYIGIYTHETGLDVTHVGFFVRTNRGPMLRNASSQAENQKVVDSPLMEYLARAPGIIIYRAKQ</sequence>
<dbReference type="AlphaFoldDB" id="A0A1Y6HAM3"/>
<proteinExistence type="predicted"/>
<dbReference type="EMBL" id="LT853885">
    <property type="protein sequence ID" value="SMR01985.1"/>
    <property type="molecule type" value="Genomic_DNA"/>
</dbReference>